<proteinExistence type="predicted"/>
<dbReference type="PATRIC" id="fig|29423.5.peg.2313"/>
<organism evidence="1 2">
    <name type="scientific">Legionella oakridgensis</name>
    <dbReference type="NCBI Taxonomy" id="29423"/>
    <lineage>
        <taxon>Bacteria</taxon>
        <taxon>Pseudomonadati</taxon>
        <taxon>Pseudomonadota</taxon>
        <taxon>Gammaproteobacteria</taxon>
        <taxon>Legionellales</taxon>
        <taxon>Legionellaceae</taxon>
        <taxon>Legionella</taxon>
    </lineage>
</organism>
<accession>A0A0W0WXP0</accession>
<reference evidence="1 2" key="1">
    <citation type="submission" date="2015-11" db="EMBL/GenBank/DDBJ databases">
        <title>Genomic analysis of 38 Legionella species identifies large and diverse effector repertoires.</title>
        <authorList>
            <person name="Burstein D."/>
            <person name="Amaro F."/>
            <person name="Zusman T."/>
            <person name="Lifshitz Z."/>
            <person name="Cohen O."/>
            <person name="Gilbert J.A."/>
            <person name="Pupko T."/>
            <person name="Shuman H.A."/>
            <person name="Segal G."/>
        </authorList>
    </citation>
    <scope>NUCLEOTIDE SEQUENCE [LARGE SCALE GENOMIC DNA]</scope>
    <source>
        <strain evidence="1 2">Oak Ridge-10</strain>
    </source>
</reference>
<gene>
    <name evidence="1" type="ORF">Loak_2204</name>
</gene>
<dbReference type="AlphaFoldDB" id="A0A0W0WXP0"/>
<dbReference type="PROSITE" id="PS50096">
    <property type="entry name" value="IQ"/>
    <property type="match status" value="1"/>
</dbReference>
<dbReference type="EMBL" id="LNYP01000031">
    <property type="protein sequence ID" value="KTD37068.1"/>
    <property type="molecule type" value="Genomic_DNA"/>
</dbReference>
<evidence type="ECO:0000313" key="1">
    <source>
        <dbReference type="EMBL" id="KTD37068.1"/>
    </source>
</evidence>
<evidence type="ECO:0000313" key="2">
    <source>
        <dbReference type="Proteomes" id="UP000054858"/>
    </source>
</evidence>
<comment type="caution">
    <text evidence="1">The sequence shown here is derived from an EMBL/GenBank/DDBJ whole genome shotgun (WGS) entry which is preliminary data.</text>
</comment>
<sequence length="65" mass="7380">MPKPGEDEEDRESAAARRIQKTVRGIAARSGYKITRLTDEEASDYVPFFSETTRLLLADNLRSIH</sequence>
<dbReference type="Proteomes" id="UP000054858">
    <property type="component" value="Unassembled WGS sequence"/>
</dbReference>
<protein>
    <submittedName>
        <fullName evidence="1">Uncharacterized protein</fullName>
    </submittedName>
</protein>
<dbReference type="CDD" id="cd23767">
    <property type="entry name" value="IQCD"/>
    <property type="match status" value="1"/>
</dbReference>
<name>A0A0W0WXP0_9GAMM</name>